<evidence type="ECO:0000256" key="1">
    <source>
        <dbReference type="ARBA" id="ARBA00022441"/>
    </source>
</evidence>
<keyword evidence="2" id="KW-0677">Repeat</keyword>
<reference evidence="6" key="1">
    <citation type="submission" date="2012-12" db="EMBL/GenBank/DDBJ databases">
        <authorList>
            <person name="Hellsten U."/>
            <person name="Grimwood J."/>
            <person name="Chapman J.A."/>
            <person name="Shapiro H."/>
            <person name="Aerts A."/>
            <person name="Otillar R.P."/>
            <person name="Terry A.Y."/>
            <person name="Boore J.L."/>
            <person name="Simakov O."/>
            <person name="Marletaz F."/>
            <person name="Cho S.-J."/>
            <person name="Edsinger-Gonzales E."/>
            <person name="Havlak P."/>
            <person name="Kuo D.-H."/>
            <person name="Larsson T."/>
            <person name="Lv J."/>
            <person name="Arendt D."/>
            <person name="Savage R."/>
            <person name="Osoegawa K."/>
            <person name="de Jong P."/>
            <person name="Lindberg D.R."/>
            <person name="Seaver E.C."/>
            <person name="Weisblat D.A."/>
            <person name="Putnam N.H."/>
            <person name="Grigoriev I.V."/>
            <person name="Rokhsar D.S."/>
        </authorList>
    </citation>
    <scope>NUCLEOTIDE SEQUENCE</scope>
</reference>
<reference evidence="4 6" key="2">
    <citation type="journal article" date="2013" name="Nature">
        <title>Insights into bilaterian evolution from three spiralian genomes.</title>
        <authorList>
            <person name="Simakov O."/>
            <person name="Marletaz F."/>
            <person name="Cho S.J."/>
            <person name="Edsinger-Gonzales E."/>
            <person name="Havlak P."/>
            <person name="Hellsten U."/>
            <person name="Kuo D.H."/>
            <person name="Larsson T."/>
            <person name="Lv J."/>
            <person name="Arendt D."/>
            <person name="Savage R."/>
            <person name="Osoegawa K."/>
            <person name="de Jong P."/>
            <person name="Grimwood J."/>
            <person name="Chapman J.A."/>
            <person name="Shapiro H."/>
            <person name="Aerts A."/>
            <person name="Otillar R.P."/>
            <person name="Terry A.Y."/>
            <person name="Boore J.L."/>
            <person name="Grigoriev I.V."/>
            <person name="Lindberg D.R."/>
            <person name="Seaver E.C."/>
            <person name="Weisblat D.A."/>
            <person name="Putnam N.H."/>
            <person name="Rokhsar D.S."/>
        </authorList>
    </citation>
    <scope>NUCLEOTIDE SEQUENCE</scope>
</reference>
<evidence type="ECO:0000259" key="3">
    <source>
        <dbReference type="SMART" id="SM00875"/>
    </source>
</evidence>
<dbReference type="STRING" id="6412.T1FFE2"/>
<evidence type="ECO:0000313" key="4">
    <source>
        <dbReference type="EMBL" id="ESN94940.1"/>
    </source>
</evidence>
<dbReference type="PANTHER" id="PTHR45632">
    <property type="entry name" value="LD33804P"/>
    <property type="match status" value="1"/>
</dbReference>
<dbReference type="InParanoid" id="T1FFE2"/>
<dbReference type="KEGG" id="hro:HELRODRAFT_180047"/>
<dbReference type="Gene3D" id="1.25.40.420">
    <property type="match status" value="1"/>
</dbReference>
<accession>T1FFE2</accession>
<feature type="domain" description="BACK" evidence="3">
    <location>
        <begin position="132"/>
        <end position="231"/>
    </location>
</feature>
<dbReference type="RefSeq" id="XP_009027058.1">
    <property type="nucleotide sequence ID" value="XM_009028810.1"/>
</dbReference>
<dbReference type="eggNOG" id="KOG4441">
    <property type="taxonomic scope" value="Eukaryota"/>
</dbReference>
<dbReference type="EMBL" id="KB097558">
    <property type="protein sequence ID" value="ESN94940.1"/>
    <property type="molecule type" value="Genomic_DNA"/>
</dbReference>
<gene>
    <name evidence="5" type="primary">20207541</name>
    <name evidence="4" type="ORF">HELRODRAFT_180047</name>
</gene>
<name>T1FFE2_HELRO</name>
<dbReference type="Gene3D" id="3.30.710.10">
    <property type="entry name" value="Potassium Channel Kv1.1, Chain A"/>
    <property type="match status" value="1"/>
</dbReference>
<dbReference type="GeneID" id="20207541"/>
<dbReference type="EMBL" id="AMQM01007077">
    <property type="status" value="NOT_ANNOTATED_CDS"/>
    <property type="molecule type" value="Genomic_DNA"/>
</dbReference>
<evidence type="ECO:0000256" key="2">
    <source>
        <dbReference type="ARBA" id="ARBA00022737"/>
    </source>
</evidence>
<reference evidence="5" key="3">
    <citation type="submission" date="2015-06" db="UniProtKB">
        <authorList>
            <consortium name="EnsemblMetazoa"/>
        </authorList>
    </citation>
    <scope>IDENTIFICATION</scope>
</reference>
<dbReference type="InterPro" id="IPR011705">
    <property type="entry name" value="BACK"/>
</dbReference>
<organism evidence="5 6">
    <name type="scientific">Helobdella robusta</name>
    <name type="common">Californian leech</name>
    <dbReference type="NCBI Taxonomy" id="6412"/>
    <lineage>
        <taxon>Eukaryota</taxon>
        <taxon>Metazoa</taxon>
        <taxon>Spiralia</taxon>
        <taxon>Lophotrochozoa</taxon>
        <taxon>Annelida</taxon>
        <taxon>Clitellata</taxon>
        <taxon>Hirudinea</taxon>
        <taxon>Rhynchobdellida</taxon>
        <taxon>Glossiphoniidae</taxon>
        <taxon>Helobdella</taxon>
    </lineage>
</organism>
<dbReference type="Pfam" id="PF07707">
    <property type="entry name" value="BACK"/>
    <property type="match status" value="1"/>
</dbReference>
<keyword evidence="6" id="KW-1185">Reference proteome</keyword>
<sequence>METGMNKMGKGEAADHLQTIVFISKTGGRFDVSRVSLIETSDYYQALVNSGMRDAHFSELAFECLSDLCLQEIKEFLLISRCSEKENKMRTKKMKRLKNIERGFDGASYLQINDMMTLYLKHLLRHLNDSSYARLKKFAKKYTLVEVVDKIHEFVLKNFKKIAKRPEILLYDILLHLVKSDLVNAESEFDIFKLIADWISAKESRRPYAENVFREVRFNLMSTEEKQKCVDVLKKMELNVSKTGKNSNRYRSVGKPHWDIQKTLVADLRNSDAGVGQDDLENCLTTGGNLFTKKSTTRKREFSKK</sequence>
<evidence type="ECO:0000313" key="6">
    <source>
        <dbReference type="Proteomes" id="UP000015101"/>
    </source>
</evidence>
<proteinExistence type="predicted"/>
<dbReference type="AlphaFoldDB" id="T1FFE2"/>
<dbReference type="SMART" id="SM00875">
    <property type="entry name" value="BACK"/>
    <property type="match status" value="1"/>
</dbReference>
<dbReference type="Proteomes" id="UP000015101">
    <property type="component" value="Unassembled WGS sequence"/>
</dbReference>
<dbReference type="CTD" id="20207541"/>
<dbReference type="InterPro" id="IPR011333">
    <property type="entry name" value="SKP1/BTB/POZ_sf"/>
</dbReference>
<evidence type="ECO:0000313" key="5">
    <source>
        <dbReference type="EnsemblMetazoa" id="HelroP180047"/>
    </source>
</evidence>
<dbReference type="EnsemblMetazoa" id="HelroT180047">
    <property type="protein sequence ID" value="HelroP180047"/>
    <property type="gene ID" value="HelroG180047"/>
</dbReference>
<protein>
    <recommendedName>
        <fullName evidence="3">BACK domain-containing protein</fullName>
    </recommendedName>
</protein>
<keyword evidence="1" id="KW-0880">Kelch repeat</keyword>
<dbReference type="PANTHER" id="PTHR45632:SF3">
    <property type="entry name" value="KELCH-LIKE PROTEIN 32"/>
    <property type="match status" value="1"/>
</dbReference>
<dbReference type="HOGENOM" id="CLU_964035_0_0_1"/>